<dbReference type="EMBL" id="LGRX02027778">
    <property type="protein sequence ID" value="KAK3248835.1"/>
    <property type="molecule type" value="Genomic_DNA"/>
</dbReference>
<evidence type="ECO:0000313" key="2">
    <source>
        <dbReference type="EMBL" id="KAK3248835.1"/>
    </source>
</evidence>
<proteinExistence type="predicted"/>
<evidence type="ECO:0000313" key="3">
    <source>
        <dbReference type="Proteomes" id="UP001190700"/>
    </source>
</evidence>
<protein>
    <submittedName>
        <fullName evidence="2">Uncharacterized protein</fullName>
    </submittedName>
</protein>
<keyword evidence="3" id="KW-1185">Reference proteome</keyword>
<dbReference type="Proteomes" id="UP001190700">
    <property type="component" value="Unassembled WGS sequence"/>
</dbReference>
<evidence type="ECO:0000256" key="1">
    <source>
        <dbReference type="SAM" id="Coils"/>
    </source>
</evidence>
<feature type="coiled-coil region" evidence="1">
    <location>
        <begin position="114"/>
        <end position="148"/>
    </location>
</feature>
<name>A0AAE0C7I4_9CHLO</name>
<accession>A0AAE0C7I4</accession>
<keyword evidence="1" id="KW-0175">Coiled coil</keyword>
<dbReference type="AlphaFoldDB" id="A0AAE0C7I4"/>
<sequence>MTREVYGDDGDYEGFVPNPKFEEFKDSVSQQHIDLENRLQADFQQKLTDLEFSFKSQQALKLSNSEEYCRQQVQNMSSDLESKLASVFEQKFAAFKADIFAERDEAWRLQMIDIEKVEEVCKDQAEKIEMLQQENLQLKGGIEALKSTQKSQFSVLWACLKPTP</sequence>
<gene>
    <name evidence="2" type="ORF">CYMTET_41713</name>
</gene>
<organism evidence="2 3">
    <name type="scientific">Cymbomonas tetramitiformis</name>
    <dbReference type="NCBI Taxonomy" id="36881"/>
    <lineage>
        <taxon>Eukaryota</taxon>
        <taxon>Viridiplantae</taxon>
        <taxon>Chlorophyta</taxon>
        <taxon>Pyramimonadophyceae</taxon>
        <taxon>Pyramimonadales</taxon>
        <taxon>Pyramimonadaceae</taxon>
        <taxon>Cymbomonas</taxon>
    </lineage>
</organism>
<reference evidence="2 3" key="1">
    <citation type="journal article" date="2015" name="Genome Biol. Evol.">
        <title>Comparative Genomics of a Bacterivorous Green Alga Reveals Evolutionary Causalities and Consequences of Phago-Mixotrophic Mode of Nutrition.</title>
        <authorList>
            <person name="Burns J.A."/>
            <person name="Paasch A."/>
            <person name="Narechania A."/>
            <person name="Kim E."/>
        </authorList>
    </citation>
    <scope>NUCLEOTIDE SEQUENCE [LARGE SCALE GENOMIC DNA]</scope>
    <source>
        <strain evidence="2 3">PLY_AMNH</strain>
    </source>
</reference>
<comment type="caution">
    <text evidence="2">The sequence shown here is derived from an EMBL/GenBank/DDBJ whole genome shotgun (WGS) entry which is preliminary data.</text>
</comment>